<keyword evidence="3" id="KW-0805">Transcription regulation</keyword>
<feature type="domain" description="Zn(2)-C6 fungal-type" evidence="6">
    <location>
        <begin position="5"/>
        <end position="37"/>
    </location>
</feature>
<organism evidence="7 8">
    <name type="scientific">Corynespora cassiicola Philippines</name>
    <dbReference type="NCBI Taxonomy" id="1448308"/>
    <lineage>
        <taxon>Eukaryota</taxon>
        <taxon>Fungi</taxon>
        <taxon>Dikarya</taxon>
        <taxon>Ascomycota</taxon>
        <taxon>Pezizomycotina</taxon>
        <taxon>Dothideomycetes</taxon>
        <taxon>Pleosporomycetidae</taxon>
        <taxon>Pleosporales</taxon>
        <taxon>Corynesporascaceae</taxon>
        <taxon>Corynespora</taxon>
    </lineage>
</organism>
<comment type="subcellular location">
    <subcellularLocation>
        <location evidence="1">Nucleus</location>
    </subcellularLocation>
</comment>
<dbReference type="PROSITE" id="PS50048">
    <property type="entry name" value="ZN2_CY6_FUNGAL_2"/>
    <property type="match status" value="1"/>
</dbReference>
<evidence type="ECO:0000256" key="2">
    <source>
        <dbReference type="ARBA" id="ARBA00022723"/>
    </source>
</evidence>
<dbReference type="PANTHER" id="PTHR47338:SF16">
    <property type="entry name" value="TRANSCRIPTION FACTOR, PUTATIVE (AFU_ORTHOLOGUE AFUA_2G09360)-RELATED"/>
    <property type="match status" value="1"/>
</dbReference>
<dbReference type="GO" id="GO:0006351">
    <property type="term" value="P:DNA-templated transcription"/>
    <property type="evidence" value="ECO:0007669"/>
    <property type="project" value="InterPro"/>
</dbReference>
<proteinExistence type="predicted"/>
<dbReference type="GO" id="GO:0003677">
    <property type="term" value="F:DNA binding"/>
    <property type="evidence" value="ECO:0007669"/>
    <property type="project" value="InterPro"/>
</dbReference>
<sequence>MPKLACKDCRERKLKCIVLNRANDCERCAQRGLRCSLNTTRQESRAFSVPGGGDIRAAQSAHTQTPAHHFGYNRDMGSSGTRTFAPLGQNSALDVGYGTSAELLREGELTQTLLVLYFDNFSDIHFLFEQTMMLRHYALGLVPRVVLLSMMALGVRYSHAPFREPEMRAHWGEPLINEARQLLQSEFDELSLPIIQAYILQATYHLTFGGARRGRMYLDSARSLLSLLKLHKSLETDENDPLQAEMARRLVATLAVMDHIFLPFSGYERSSICIHPLPRLLNQEEFNALRSRSHFSPRSHSAPNIKQELLDLSAIYHDVCAAYKVNNVESTGARLRAWLTALPPESRYTDASFSIHSEDFTLRPFIFLHVLYHHAWQVILIDHLEWTTRVLGGGSPQLSSEVLELYAHADSIAALTQRLWNDAHFDLHNSCFGLAVIMTQCTLLHRLLSSSDPTERASARHKMRCFRDCIIRVKLHCRLFNWVFHQSEWLLRVCGQDRFWEDEMWPNFMHDQLMTLGTRFERLDLQTAGRRSYLESMADAQSYSDHLENSIPRILRDDVL</sequence>
<reference evidence="7 8" key="1">
    <citation type="journal article" date="2018" name="Front. Microbiol.">
        <title>Genome-Wide Analysis of Corynespora cassiicola Leaf Fall Disease Putative Effectors.</title>
        <authorList>
            <person name="Lopez D."/>
            <person name="Ribeiro S."/>
            <person name="Label P."/>
            <person name="Fumanal B."/>
            <person name="Venisse J.S."/>
            <person name="Kohler A."/>
            <person name="de Oliveira R.R."/>
            <person name="Labutti K."/>
            <person name="Lipzen A."/>
            <person name="Lail K."/>
            <person name="Bauer D."/>
            <person name="Ohm R.A."/>
            <person name="Barry K.W."/>
            <person name="Spatafora J."/>
            <person name="Grigoriev I.V."/>
            <person name="Martin F.M."/>
            <person name="Pujade-Renaud V."/>
        </authorList>
    </citation>
    <scope>NUCLEOTIDE SEQUENCE [LARGE SCALE GENOMIC DNA]</scope>
    <source>
        <strain evidence="7 8">Philippines</strain>
    </source>
</reference>
<dbReference type="PANTHER" id="PTHR47338">
    <property type="entry name" value="ZN(II)2CYS6 TRANSCRIPTION FACTOR (EUROFUNG)-RELATED"/>
    <property type="match status" value="1"/>
</dbReference>
<dbReference type="GO" id="GO:0008270">
    <property type="term" value="F:zinc ion binding"/>
    <property type="evidence" value="ECO:0007669"/>
    <property type="project" value="InterPro"/>
</dbReference>
<evidence type="ECO:0000256" key="4">
    <source>
        <dbReference type="ARBA" id="ARBA00023163"/>
    </source>
</evidence>
<dbReference type="PROSITE" id="PS00463">
    <property type="entry name" value="ZN2_CY6_FUNGAL_1"/>
    <property type="match status" value="1"/>
</dbReference>
<keyword evidence="8" id="KW-1185">Reference proteome</keyword>
<dbReference type="InterPro" id="IPR007219">
    <property type="entry name" value="XnlR_reg_dom"/>
</dbReference>
<dbReference type="CDD" id="cd00067">
    <property type="entry name" value="GAL4"/>
    <property type="match status" value="1"/>
</dbReference>
<keyword evidence="2" id="KW-0479">Metal-binding</keyword>
<dbReference type="EMBL" id="KZ678135">
    <property type="protein sequence ID" value="PSN66885.1"/>
    <property type="molecule type" value="Genomic_DNA"/>
</dbReference>
<dbReference type="GO" id="GO:0000981">
    <property type="term" value="F:DNA-binding transcription factor activity, RNA polymerase II-specific"/>
    <property type="evidence" value="ECO:0007669"/>
    <property type="project" value="InterPro"/>
</dbReference>
<dbReference type="SUPFAM" id="SSF57701">
    <property type="entry name" value="Zn2/Cys6 DNA-binding domain"/>
    <property type="match status" value="1"/>
</dbReference>
<protein>
    <recommendedName>
        <fullName evidence="6">Zn(2)-C6 fungal-type domain-containing protein</fullName>
    </recommendedName>
</protein>
<keyword evidence="4" id="KW-0804">Transcription</keyword>
<dbReference type="InterPro" id="IPR001138">
    <property type="entry name" value="Zn2Cys6_DnaBD"/>
</dbReference>
<dbReference type="CDD" id="cd12148">
    <property type="entry name" value="fungal_TF_MHR"/>
    <property type="match status" value="1"/>
</dbReference>
<dbReference type="Pfam" id="PF04082">
    <property type="entry name" value="Fungal_trans"/>
    <property type="match status" value="1"/>
</dbReference>
<gene>
    <name evidence="7" type="ORF">BS50DRAFT_377225</name>
</gene>
<dbReference type="InterPro" id="IPR050815">
    <property type="entry name" value="TF_fung"/>
</dbReference>
<dbReference type="Proteomes" id="UP000240883">
    <property type="component" value="Unassembled WGS sequence"/>
</dbReference>
<evidence type="ECO:0000256" key="1">
    <source>
        <dbReference type="ARBA" id="ARBA00004123"/>
    </source>
</evidence>
<keyword evidence="5" id="KW-0539">Nucleus</keyword>
<dbReference type="GO" id="GO:0005634">
    <property type="term" value="C:nucleus"/>
    <property type="evidence" value="ECO:0007669"/>
    <property type="project" value="UniProtKB-SubCell"/>
</dbReference>
<dbReference type="InterPro" id="IPR036864">
    <property type="entry name" value="Zn2-C6_fun-type_DNA-bd_sf"/>
</dbReference>
<dbReference type="AlphaFoldDB" id="A0A2T2NN84"/>
<evidence type="ECO:0000256" key="5">
    <source>
        <dbReference type="ARBA" id="ARBA00023242"/>
    </source>
</evidence>
<evidence type="ECO:0000313" key="8">
    <source>
        <dbReference type="Proteomes" id="UP000240883"/>
    </source>
</evidence>
<name>A0A2T2NN84_CORCC</name>
<accession>A0A2T2NN84</accession>
<dbReference type="Gene3D" id="4.10.240.10">
    <property type="entry name" value="Zn(2)-C6 fungal-type DNA-binding domain"/>
    <property type="match status" value="1"/>
</dbReference>
<evidence type="ECO:0000256" key="3">
    <source>
        <dbReference type="ARBA" id="ARBA00023015"/>
    </source>
</evidence>
<dbReference type="OrthoDB" id="2740448at2759"/>
<dbReference type="STRING" id="1448308.A0A2T2NN84"/>
<evidence type="ECO:0000259" key="6">
    <source>
        <dbReference type="PROSITE" id="PS50048"/>
    </source>
</evidence>
<evidence type="ECO:0000313" key="7">
    <source>
        <dbReference type="EMBL" id="PSN66885.1"/>
    </source>
</evidence>